<dbReference type="AlphaFoldDB" id="A0A923NC26"/>
<comment type="caution">
    <text evidence="1">The sequence shown here is derived from an EMBL/GenBank/DDBJ whole genome shotgun (WGS) entry which is preliminary data.</text>
</comment>
<dbReference type="EMBL" id="JACRWC010000040">
    <property type="protein sequence ID" value="MBC5998932.1"/>
    <property type="molecule type" value="Genomic_DNA"/>
</dbReference>
<dbReference type="InterPro" id="IPR025373">
    <property type="entry name" value="DUF4363"/>
</dbReference>
<dbReference type="Pfam" id="PF14276">
    <property type="entry name" value="DUF4363"/>
    <property type="match status" value="1"/>
</dbReference>
<gene>
    <name evidence="1" type="ORF">H8876_02815</name>
</gene>
<accession>A0A923NC26</accession>
<evidence type="ECO:0000313" key="1">
    <source>
        <dbReference type="EMBL" id="MBC5998932.1"/>
    </source>
</evidence>
<sequence>MKDLLISVCCMLLLLVPWEIYSSYTAGTMHFCSDAIDAKVLPAVTQNDWENAKKGFEEVSDQWDHYKKTAVCFLSTEALNEVDSTICKAYYYIQMEDDSNASGEVSALQYQLMYLHENQKPTLANIL</sequence>
<dbReference type="RefSeq" id="WP_249286425.1">
    <property type="nucleotide sequence ID" value="NZ_JACRWC010000040.1"/>
</dbReference>
<protein>
    <submittedName>
        <fullName evidence="1">DUF4363 family protein</fullName>
    </submittedName>
</protein>
<evidence type="ECO:0000313" key="2">
    <source>
        <dbReference type="Proteomes" id="UP000644115"/>
    </source>
</evidence>
<organism evidence="1 2">
    <name type="scientific">Lentihominibacter faecis</name>
    <dbReference type="NCBI Taxonomy" id="2764712"/>
    <lineage>
        <taxon>Bacteria</taxon>
        <taxon>Bacillati</taxon>
        <taxon>Bacillota</taxon>
        <taxon>Clostridia</taxon>
        <taxon>Peptostreptococcales</taxon>
        <taxon>Anaerovoracaceae</taxon>
        <taxon>Lentihominibacter</taxon>
    </lineage>
</organism>
<name>A0A923NC26_9FIRM</name>
<reference evidence="1" key="1">
    <citation type="submission" date="2020-08" db="EMBL/GenBank/DDBJ databases">
        <authorList>
            <person name="Liu C."/>
            <person name="Sun Q."/>
        </authorList>
    </citation>
    <scope>NUCLEOTIDE SEQUENCE</scope>
    <source>
        <strain evidence="1">BX16</strain>
    </source>
</reference>
<dbReference type="Proteomes" id="UP000644115">
    <property type="component" value="Unassembled WGS sequence"/>
</dbReference>
<keyword evidence="2" id="KW-1185">Reference proteome</keyword>
<proteinExistence type="predicted"/>